<protein>
    <recommendedName>
        <fullName evidence="7">DEAD/DEAH box helicase</fullName>
    </recommendedName>
</protein>
<dbReference type="Gene3D" id="3.40.50.300">
    <property type="entry name" value="P-loop containing nucleotide triphosphate hydrolases"/>
    <property type="match status" value="1"/>
</dbReference>
<gene>
    <name evidence="5" type="ORF">CKF58_04550</name>
</gene>
<keyword evidence="2" id="KW-0347">Helicase</keyword>
<dbReference type="PROSITE" id="PS51194">
    <property type="entry name" value="HELICASE_CTER"/>
    <property type="match status" value="1"/>
</dbReference>
<dbReference type="PANTHER" id="PTHR45766">
    <property type="entry name" value="DNA ANNEALING HELICASE AND ENDONUCLEASE ZRANB3 FAMILY MEMBER"/>
    <property type="match status" value="1"/>
</dbReference>
<keyword evidence="6" id="KW-1185">Reference proteome</keyword>
<dbReference type="GO" id="GO:0031297">
    <property type="term" value="P:replication fork processing"/>
    <property type="evidence" value="ECO:0007669"/>
    <property type="project" value="TreeGrafter"/>
</dbReference>
<dbReference type="GO" id="GO:0006281">
    <property type="term" value="P:DNA repair"/>
    <property type="evidence" value="ECO:0007669"/>
    <property type="project" value="TreeGrafter"/>
</dbReference>
<dbReference type="InterPro" id="IPR014001">
    <property type="entry name" value="Helicase_ATP-bd"/>
</dbReference>
<dbReference type="InterPro" id="IPR038718">
    <property type="entry name" value="SNF2-like_sf"/>
</dbReference>
<keyword evidence="2" id="KW-0547">Nucleotide-binding</keyword>
<dbReference type="OrthoDB" id="9760715at2"/>
<dbReference type="EMBL" id="NRJG01000075">
    <property type="protein sequence ID" value="RIY37880.1"/>
    <property type="molecule type" value="Genomic_DNA"/>
</dbReference>
<proteinExistence type="predicted"/>
<comment type="caution">
    <text evidence="5">The sequence shown here is derived from an EMBL/GenBank/DDBJ whole genome shotgun (WGS) entry which is preliminary data.</text>
</comment>
<evidence type="ECO:0008006" key="7">
    <source>
        <dbReference type="Google" id="ProtNLM"/>
    </source>
</evidence>
<dbReference type="Pfam" id="PF00176">
    <property type="entry name" value="SNF2-rel_dom"/>
    <property type="match status" value="1"/>
</dbReference>
<dbReference type="InterPro" id="IPR001650">
    <property type="entry name" value="Helicase_C-like"/>
</dbReference>
<dbReference type="PANTHER" id="PTHR45766:SF6">
    <property type="entry name" value="SWI_SNF-RELATED MATRIX-ASSOCIATED ACTIN-DEPENDENT REGULATOR OF CHROMATIN SUBFAMILY A-LIKE PROTEIN 1"/>
    <property type="match status" value="1"/>
</dbReference>
<evidence type="ECO:0000313" key="6">
    <source>
        <dbReference type="Proteomes" id="UP000265916"/>
    </source>
</evidence>
<evidence type="ECO:0000256" key="2">
    <source>
        <dbReference type="ARBA" id="ARBA00022806"/>
    </source>
</evidence>
<reference evidence="5 6" key="1">
    <citation type="submission" date="2017-08" db="EMBL/GenBank/DDBJ databases">
        <title>Reclassification of Bisgaard taxon 37 and 44.</title>
        <authorList>
            <person name="Christensen H."/>
        </authorList>
    </citation>
    <scope>NUCLEOTIDE SEQUENCE [LARGE SCALE GENOMIC DNA]</scope>
    <source>
        <strain evidence="5 6">111</strain>
    </source>
</reference>
<dbReference type="Pfam" id="PF00271">
    <property type="entry name" value="Helicase_C"/>
    <property type="match status" value="1"/>
</dbReference>
<evidence type="ECO:0000259" key="3">
    <source>
        <dbReference type="PROSITE" id="PS51192"/>
    </source>
</evidence>
<name>A0A3A1YLK3_9GAMM</name>
<evidence type="ECO:0000256" key="1">
    <source>
        <dbReference type="ARBA" id="ARBA00022801"/>
    </source>
</evidence>
<dbReference type="AlphaFoldDB" id="A0A3A1YLK3"/>
<keyword evidence="2" id="KW-0067">ATP-binding</keyword>
<dbReference type="GO" id="GO:0005524">
    <property type="term" value="F:ATP binding"/>
    <property type="evidence" value="ECO:0007669"/>
    <property type="project" value="InterPro"/>
</dbReference>
<dbReference type="InterPro" id="IPR000330">
    <property type="entry name" value="SNF2_N"/>
</dbReference>
<feature type="domain" description="Helicase C-terminal" evidence="4">
    <location>
        <begin position="418"/>
        <end position="575"/>
    </location>
</feature>
<dbReference type="SMART" id="SM00487">
    <property type="entry name" value="DEXDc"/>
    <property type="match status" value="1"/>
</dbReference>
<keyword evidence="1" id="KW-0378">Hydrolase</keyword>
<dbReference type="PROSITE" id="PS51192">
    <property type="entry name" value="HELICASE_ATP_BIND_1"/>
    <property type="match status" value="1"/>
</dbReference>
<dbReference type="SMART" id="SM00490">
    <property type="entry name" value="HELICc"/>
    <property type="match status" value="1"/>
</dbReference>
<dbReference type="GO" id="GO:0016787">
    <property type="term" value="F:hydrolase activity"/>
    <property type="evidence" value="ECO:0007669"/>
    <property type="project" value="UniProtKB-KW"/>
</dbReference>
<accession>A0A3A1YLK3</accession>
<dbReference type="InterPro" id="IPR027417">
    <property type="entry name" value="P-loop_NTPase"/>
</dbReference>
<dbReference type="Gene3D" id="3.40.50.10810">
    <property type="entry name" value="Tandem AAA-ATPase domain"/>
    <property type="match status" value="1"/>
</dbReference>
<evidence type="ECO:0000313" key="5">
    <source>
        <dbReference type="EMBL" id="RIY37880.1"/>
    </source>
</evidence>
<sequence length="575" mass="65333">MGITRFTPFICAHIDMFSFQSIKDAMGPNNVIPSEDESKLYVWTKLTREIKQVIPEAVIYENPDQSSEDTIVEVEWTFENAQRLADIKATTLSPILKSSEYDWPGSLTPFEHQYKISAFLSVHKSCFCLADMGTGKTLATLHAINYLYRIGQIKKVLIVCPLSVMRDAWQSTLQDMNTDLEAQILYASTKKRRIELIAASTAQIHIINPDGVEVIQEQLIDQHYDLIIIDELTTYKTHSTARWRHLNKVTKYAKYIWGITGTPVPNTPLEAYGQILMVAPQNLEGISFSSFKGMMNYNLNLKFLNSSTNNIDDLRNNVETSLELVYKYFNPAIRIKKEDCLDLPDLVNIHVYCELSPQQNAMIKQLRDNGIVQLRNGGNISPANGAATVGKIIQACCGAVYDNNKEIISLNNKSRIQEAIKLIETAKSERTEFNKGKTLIFVPYKSILDILYDELSTKFKVAKINSDVREKERADIFNRLQNTDDLDVLLAIPTTMSHGITATSASLIIWFAPIHSCETYIQACNRINRAGQTQKMTIAHLYGHEIEMKIYKSLETKQLNLSILLNFYKEFIRGE</sequence>
<evidence type="ECO:0000259" key="4">
    <source>
        <dbReference type="PROSITE" id="PS51194"/>
    </source>
</evidence>
<feature type="domain" description="Helicase ATP-binding" evidence="3">
    <location>
        <begin position="117"/>
        <end position="281"/>
    </location>
</feature>
<dbReference type="Proteomes" id="UP000265916">
    <property type="component" value="Unassembled WGS sequence"/>
</dbReference>
<organism evidence="5 6">
    <name type="scientific">Psittacicella hinzii</name>
    <dbReference type="NCBI Taxonomy" id="2028575"/>
    <lineage>
        <taxon>Bacteria</taxon>
        <taxon>Pseudomonadati</taxon>
        <taxon>Pseudomonadota</taxon>
        <taxon>Gammaproteobacteria</taxon>
        <taxon>Pasteurellales</taxon>
        <taxon>Psittacicellaceae</taxon>
        <taxon>Psittacicella</taxon>
    </lineage>
</organism>
<dbReference type="SUPFAM" id="SSF52540">
    <property type="entry name" value="P-loop containing nucleoside triphosphate hydrolases"/>
    <property type="match status" value="2"/>
</dbReference>